<accession>A0A2P5HL08</accession>
<organism evidence="1 2">
    <name type="scientific">Diaporthe helianthi</name>
    <dbReference type="NCBI Taxonomy" id="158607"/>
    <lineage>
        <taxon>Eukaryota</taxon>
        <taxon>Fungi</taxon>
        <taxon>Dikarya</taxon>
        <taxon>Ascomycota</taxon>
        <taxon>Pezizomycotina</taxon>
        <taxon>Sordariomycetes</taxon>
        <taxon>Sordariomycetidae</taxon>
        <taxon>Diaporthales</taxon>
        <taxon>Diaporthaceae</taxon>
        <taxon>Diaporthe</taxon>
    </lineage>
</organism>
<evidence type="ECO:0000313" key="1">
    <source>
        <dbReference type="EMBL" id="POS70945.1"/>
    </source>
</evidence>
<sequence length="159" mass="17851">MLEELDFTIIGPDGLSRFIDQDTLIYAVNMDDRELQMRVNFGWDQDAVPPAAVITQIINGALDADLSDKYWLTPLLELSLESPPSMTALPGRPKRKGSACSSPLPTIYEDLVYQRESYSQQVLQGYSQQAAAKNQAMNTYLSDPMVIMLCRKDRPRPPP</sequence>
<name>A0A2P5HL08_DIAHE</name>
<keyword evidence="2" id="KW-1185">Reference proteome</keyword>
<protein>
    <submittedName>
        <fullName evidence="1">Uncharacterized protein</fullName>
    </submittedName>
</protein>
<dbReference type="Proteomes" id="UP000094444">
    <property type="component" value="Unassembled WGS sequence"/>
</dbReference>
<dbReference type="AlphaFoldDB" id="A0A2P5HL08"/>
<dbReference type="OrthoDB" id="5211638at2759"/>
<evidence type="ECO:0000313" key="2">
    <source>
        <dbReference type="Proteomes" id="UP000094444"/>
    </source>
</evidence>
<gene>
    <name evidence="1" type="ORF">DHEL01_v210658</name>
</gene>
<dbReference type="InParanoid" id="A0A2P5HL08"/>
<reference evidence="1" key="1">
    <citation type="submission" date="2017-09" db="EMBL/GenBank/DDBJ databases">
        <title>Polyketide synthases of a Diaporthe helianthi virulent isolate.</title>
        <authorList>
            <person name="Baroncelli R."/>
        </authorList>
    </citation>
    <scope>NUCLEOTIDE SEQUENCE [LARGE SCALE GENOMIC DNA]</scope>
    <source>
        <strain evidence="1">7/96</strain>
    </source>
</reference>
<dbReference type="EMBL" id="MAVT02001428">
    <property type="protein sequence ID" value="POS70945.1"/>
    <property type="molecule type" value="Genomic_DNA"/>
</dbReference>
<comment type="caution">
    <text evidence="1">The sequence shown here is derived from an EMBL/GenBank/DDBJ whole genome shotgun (WGS) entry which is preliminary data.</text>
</comment>
<proteinExistence type="predicted"/>